<dbReference type="EMBL" id="NBIV01000067">
    <property type="protein sequence ID" value="PXF45203.1"/>
    <property type="molecule type" value="Genomic_DNA"/>
</dbReference>
<comment type="caution">
    <text evidence="2">The sequence shown here is derived from an EMBL/GenBank/DDBJ whole genome shotgun (WGS) entry which is preliminary data.</text>
</comment>
<gene>
    <name evidence="2" type="ORF">BWQ96_05033</name>
</gene>
<proteinExistence type="predicted"/>
<dbReference type="Proteomes" id="UP000247409">
    <property type="component" value="Unassembled WGS sequence"/>
</dbReference>
<name>A0A2V3ISV5_9FLOR</name>
<evidence type="ECO:0000313" key="2">
    <source>
        <dbReference type="EMBL" id="PXF45203.1"/>
    </source>
</evidence>
<dbReference type="InterPro" id="IPR057191">
    <property type="entry name" value="DUF7869"/>
</dbReference>
<dbReference type="AlphaFoldDB" id="A0A2V3ISV5"/>
<accession>A0A2V3ISV5</accession>
<dbReference type="OrthoDB" id="5971555at2759"/>
<feature type="domain" description="DUF7869" evidence="1">
    <location>
        <begin position="378"/>
        <end position="536"/>
    </location>
</feature>
<evidence type="ECO:0000313" key="3">
    <source>
        <dbReference type="Proteomes" id="UP000247409"/>
    </source>
</evidence>
<dbReference type="Pfam" id="PF25273">
    <property type="entry name" value="DUF7869"/>
    <property type="match status" value="1"/>
</dbReference>
<evidence type="ECO:0000259" key="1">
    <source>
        <dbReference type="Pfam" id="PF25273"/>
    </source>
</evidence>
<dbReference type="PANTHER" id="PTHR34415">
    <property type="entry name" value="INTEGRASE CATALYTIC DOMAIN-CONTAINING PROTEIN"/>
    <property type="match status" value="1"/>
</dbReference>
<keyword evidence="3" id="KW-1185">Reference proteome</keyword>
<organism evidence="2 3">
    <name type="scientific">Gracilariopsis chorda</name>
    <dbReference type="NCBI Taxonomy" id="448386"/>
    <lineage>
        <taxon>Eukaryota</taxon>
        <taxon>Rhodophyta</taxon>
        <taxon>Florideophyceae</taxon>
        <taxon>Rhodymeniophycidae</taxon>
        <taxon>Gracilariales</taxon>
        <taxon>Gracilariaceae</taxon>
        <taxon>Gracilariopsis</taxon>
    </lineage>
</organism>
<reference evidence="2 3" key="1">
    <citation type="journal article" date="2018" name="Mol. Biol. Evol.">
        <title>Analysis of the draft genome of the red seaweed Gracilariopsis chorda provides insights into genome size evolution in Rhodophyta.</title>
        <authorList>
            <person name="Lee J."/>
            <person name="Yang E.C."/>
            <person name="Graf L."/>
            <person name="Yang J.H."/>
            <person name="Qiu H."/>
            <person name="Zel Zion U."/>
            <person name="Chan C.X."/>
            <person name="Stephens T.G."/>
            <person name="Weber A.P.M."/>
            <person name="Boo G.H."/>
            <person name="Boo S.M."/>
            <person name="Kim K.M."/>
            <person name="Shin Y."/>
            <person name="Jung M."/>
            <person name="Lee S.J."/>
            <person name="Yim H.S."/>
            <person name="Lee J.H."/>
            <person name="Bhattacharya D."/>
            <person name="Yoon H.S."/>
        </authorList>
    </citation>
    <scope>NUCLEOTIDE SEQUENCE [LARGE SCALE GENOMIC DNA]</scope>
    <source>
        <strain evidence="2 3">SKKU-2015</strain>
        <tissue evidence="2">Whole body</tissue>
    </source>
</reference>
<dbReference type="PANTHER" id="PTHR34415:SF1">
    <property type="entry name" value="INTEGRASE CATALYTIC DOMAIN-CONTAINING PROTEIN"/>
    <property type="match status" value="1"/>
</dbReference>
<protein>
    <recommendedName>
        <fullName evidence="1">DUF7869 domain-containing protein</fullName>
    </recommendedName>
</protein>
<dbReference type="STRING" id="448386.A0A2V3ISV5"/>
<sequence>MALSSWFVDERSVDIEEPIAEDLENLEQANTTAHSTGPLQPPPKVLKYASPYEKDQTDNLISTEKALLHFNNIMNYCLCKPQCITTTEHFPLAQSFASFTEDEKNNLVRAMMLCLCAHHGQANELMASDSVKAQSKRDKQRRLSSSSYSSTSYAMRGKWVCQFGLAAIVQLNPQTRYAAANAIAFPTGRGSEDESPLQWLSSDVRRQAVQDLYRKERKEIMEAAAVRNAAVRKPDAPLSKSGFLKVWGSYYPTLRILKSGSDFCDQCTTFSNSARTTTNMDLRETLLAARRQHRVEALAQFTVYRTIQTTAENAPATNPIHLIFDFAEKILLPHLLRQPGQLHFVTSLQFDIFGVYSSTMSTCYVYGLPGGNWPGNKTCNEVASMLNHAGKQHRVSGVVTESHKHLKLHADNCSGQNKNWFMVWYLLWRVCMKYEDEITLRFLLAGHTKNRCDAAFGLVKRRLKKFDVFSPGDMMKILEESSTSNKAVNAKDVSWFNWKELLRQFYKVPTDFKLSTYHVFRFSHVNPEIVMVKHFSSDASWLSFKLTKRSVSSD</sequence>